<protein>
    <submittedName>
        <fullName evidence="3">Cu2+-exporting ATPase</fullName>
    </submittedName>
</protein>
<evidence type="ECO:0000313" key="4">
    <source>
        <dbReference type="Proteomes" id="UP000307000"/>
    </source>
</evidence>
<dbReference type="Pfam" id="PF01494">
    <property type="entry name" value="FAD_binding_3"/>
    <property type="match status" value="1"/>
</dbReference>
<keyword evidence="1" id="KW-0560">Oxidoreductase</keyword>
<dbReference type="InterPro" id="IPR002938">
    <property type="entry name" value="FAD-bd"/>
</dbReference>
<dbReference type="KEGG" id="gcr:GcLGCM259_2569"/>
<dbReference type="PANTHER" id="PTHR43476:SF3">
    <property type="entry name" value="FAD-BINDING MONOOXYGENASE"/>
    <property type="match status" value="1"/>
</dbReference>
<evidence type="ECO:0000259" key="2">
    <source>
        <dbReference type="Pfam" id="PF01494"/>
    </source>
</evidence>
<accession>A0A5B7WVX6</accession>
<dbReference type="InterPro" id="IPR036188">
    <property type="entry name" value="FAD/NAD-bd_sf"/>
</dbReference>
<dbReference type="GO" id="GO:0071949">
    <property type="term" value="F:FAD binding"/>
    <property type="evidence" value="ECO:0007669"/>
    <property type="project" value="InterPro"/>
</dbReference>
<dbReference type="RefSeq" id="WP_175419436.1">
    <property type="nucleotide sequence ID" value="NZ_CP034412.1"/>
</dbReference>
<dbReference type="Gene3D" id="3.30.70.2450">
    <property type="match status" value="1"/>
</dbReference>
<dbReference type="EMBL" id="CP034412">
    <property type="protein sequence ID" value="QCY48276.1"/>
    <property type="molecule type" value="Genomic_DNA"/>
</dbReference>
<keyword evidence="4" id="KW-1185">Reference proteome</keyword>
<dbReference type="Proteomes" id="UP000307000">
    <property type="component" value="Chromosome"/>
</dbReference>
<feature type="domain" description="FAD-binding" evidence="2">
    <location>
        <begin position="3"/>
        <end position="334"/>
    </location>
</feature>
<evidence type="ECO:0000256" key="1">
    <source>
        <dbReference type="ARBA" id="ARBA00023002"/>
    </source>
</evidence>
<name>A0A5B7WVX6_9MICC</name>
<dbReference type="SUPFAM" id="SSF51905">
    <property type="entry name" value="FAD/NAD(P)-binding domain"/>
    <property type="match status" value="1"/>
</dbReference>
<evidence type="ECO:0000313" key="3">
    <source>
        <dbReference type="EMBL" id="QCY48276.1"/>
    </source>
</evidence>
<dbReference type="GO" id="GO:0019622">
    <property type="term" value="P:3-(3-hydroxy)phenylpropionate catabolic process"/>
    <property type="evidence" value="ECO:0007669"/>
    <property type="project" value="TreeGrafter"/>
</dbReference>
<sequence>MKLDALIVGAGPTGLAAAILLTEAGWRVRVLDERRGVGEHSRAIGIHPPGLAVLDRLGVGEAARNQGVKIRDGAGLSRNQVIGALDFSVIGGAHRYVLSLPQNQTVTLLRQRLHELDRHALQEGTGYLGHSQDGQGDLSITVRQENAPGAPGAAQQLRSRWLIGADGTNSAVRRALNLQVSGRALPDTYTMGDYPDTTGYGPSAALFLHPHGIIESFPLPQHRRRWVAHVGRHAALEGPWDLPRIVHERTGWRLEEHACTMRSTFCTANRRVPGMVHGRTVLIGDAAHEVSPIGGQGMTLGLGDAQQLARLLTTGATTQQLNHFSSMRLRAARRAGYQAHLNMLLGRPLPTALVPVRDRLFTALAANDRFRTAVARTFTMRWAQGTGAPGR</sequence>
<dbReference type="AlphaFoldDB" id="A0A5B7WVX6"/>
<dbReference type="PANTHER" id="PTHR43476">
    <property type="entry name" value="3-(3-HYDROXY-PHENYL)PROPIONATE/3-HYDROXYCINNAMIC ACID HYDROXYLASE"/>
    <property type="match status" value="1"/>
</dbReference>
<reference evidence="3 4" key="1">
    <citation type="submission" date="2018-12" db="EMBL/GenBank/DDBJ databases">
        <title>Complete Genome Sequence of Glutamicibacter creatinolyticus strain LGCM259,isolated from an abscess of a 12-year-old mare in Italy.</title>
        <authorList>
            <person name="Santos R.G."/>
            <person name="Silva A.L."/>
            <person name="Seyffert N."/>
            <person name="Castro T.L.P."/>
            <person name="Attili A.R."/>
            <person name="Rifici C."/>
            <person name="Mazzullo G."/>
            <person name="Brenig B."/>
            <person name="Venanzi F."/>
            <person name="Azevedo V."/>
        </authorList>
    </citation>
    <scope>NUCLEOTIDE SEQUENCE [LARGE SCALE GENOMIC DNA]</scope>
    <source>
        <strain evidence="3 4">LGCM 259</strain>
    </source>
</reference>
<gene>
    <name evidence="3" type="ORF">GcLGCM259_2569</name>
</gene>
<dbReference type="InterPro" id="IPR050631">
    <property type="entry name" value="PheA/TfdB_FAD_monoxygenase"/>
</dbReference>
<proteinExistence type="predicted"/>
<dbReference type="GO" id="GO:0008688">
    <property type="term" value="F:3-(3-hydroxyphenyl)propionate hydroxylase activity"/>
    <property type="evidence" value="ECO:0007669"/>
    <property type="project" value="TreeGrafter"/>
</dbReference>
<dbReference type="Gene3D" id="3.50.50.60">
    <property type="entry name" value="FAD/NAD(P)-binding domain"/>
    <property type="match status" value="1"/>
</dbReference>
<organism evidence="3 4">
    <name type="scientific">Glutamicibacter creatinolyticus</name>
    <dbReference type="NCBI Taxonomy" id="162496"/>
    <lineage>
        <taxon>Bacteria</taxon>
        <taxon>Bacillati</taxon>
        <taxon>Actinomycetota</taxon>
        <taxon>Actinomycetes</taxon>
        <taxon>Micrococcales</taxon>
        <taxon>Micrococcaceae</taxon>
        <taxon>Glutamicibacter</taxon>
    </lineage>
</organism>
<dbReference type="PRINTS" id="PR00420">
    <property type="entry name" value="RNGMNOXGNASE"/>
</dbReference>